<dbReference type="Proteomes" id="UP000219564">
    <property type="component" value="Unassembled WGS sequence"/>
</dbReference>
<gene>
    <name evidence="2" type="ORF">PLUA15_230233</name>
</gene>
<accession>A0AAX2H884</accession>
<dbReference type="RefSeq" id="WP_097191890.1">
    <property type="nucleotide sequence ID" value="NZ_OBKZ01000016.1"/>
</dbReference>
<dbReference type="InterPro" id="IPR046673">
    <property type="entry name" value="ToxA_N"/>
</dbReference>
<dbReference type="Pfam" id="PF20178">
    <property type="entry name" value="ToxA_N"/>
    <property type="match status" value="1"/>
</dbReference>
<evidence type="ECO:0000259" key="1">
    <source>
        <dbReference type="Pfam" id="PF20178"/>
    </source>
</evidence>
<organism evidence="2 3">
    <name type="scientific">Pseudomonas lundensis</name>
    <dbReference type="NCBI Taxonomy" id="86185"/>
    <lineage>
        <taxon>Bacteria</taxon>
        <taxon>Pseudomonadati</taxon>
        <taxon>Pseudomonadota</taxon>
        <taxon>Gammaproteobacteria</taxon>
        <taxon>Pseudomonadales</taxon>
        <taxon>Pseudomonadaceae</taxon>
        <taxon>Pseudomonas</taxon>
    </lineage>
</organism>
<name>A0AAX2H884_9PSED</name>
<comment type="caution">
    <text evidence="2">The sequence shown here is derived from an EMBL/GenBank/DDBJ whole genome shotgun (WGS) entry which is preliminary data.</text>
</comment>
<protein>
    <recommendedName>
        <fullName evidence="1">Dermonecrotic toxin N-terminal domain-containing protein</fullName>
    </recommendedName>
</protein>
<evidence type="ECO:0000313" key="3">
    <source>
        <dbReference type="Proteomes" id="UP000219564"/>
    </source>
</evidence>
<feature type="domain" description="Dermonecrotic toxin N-terminal" evidence="1">
    <location>
        <begin position="396"/>
        <end position="633"/>
    </location>
</feature>
<sequence>MSDSAPSPLPVYASHVVQRAVAAQFAARPTVRAVVTQWLTRQLAHSITLKQHAFDLSNTYLVLTVDAQGQPLATPRYRLLIDEVLEHVASRAPLTYRYYDDLTCFVAMSPVAPPVGGFVPIEPMSVIEPVLLELLNIWPVAFQDALIAYWNQPVDAGSARLHWVGQMIQDQMLTGIARAPELTDNQRKALRQVVRYPHRNERLRERPLKARLFDAQTAVTVHSVAGRLWAAGRRFDVVTPDTVIEVVENGVSTWFYCTPGGTLQRFASLGTLTRFWSLRFASRYRLQRAQCVLYEPAGNFLDTQSMCVLERQLDAIGALDQPMTLAALEQRIQAVTDTAAVFKVSEAPEPLDLAPVYAALPPWLRNACAADRFEYRSQLVALASVYTLAQGKRFNDDIPDLYTYTAQALRQQMLLDQPQAPGYNPDEIQLTFVDPVGPGGEGTVGTLNRFTLTLTELAVENLTAIRGSRMTITHAKGQLIQDWWMTPDYIKRLVRRVNIGLRYPQWIRQCLLNDPDDALRRERLFTDELRVQLVLQALEIKLRQTAPLTQRGFQMIKALMHPDPQMRAVGGQPVCIRPLTLLSVPTLPANEVRSMFVIGPTEVRAGCHVLYRPLHKQPLVEYLSWDALFAAIAAPGELQRSVLAWLPDSARPLYEAGGFYRLNLPSRHVHADSSFPLIAGAATLGTFTLSQDFMHDLYLDMARTLSDLADRQTVSNAEQRWQSLITGGWLLFSAVVPNLPLAWPLRVIAGISMTWLAVQNDIEQLRATDEQQKASALIDLIFNCALVLLHARPVVPRPLLQQEPDAVLIPASVRARETLQPLPAPPIIEAGVTHGVDVEVGHQLTALDFSWFTNPQVKYTRWQLSWLDRHHVSGFKSDKPAIDRGPYQGLLVFKHQLYAEVDNWVYRVQLEDDDVYLVNPHDPQDRGPRILRNAQGEWTYDLRLRLRGGTPQSRLRAKKEQRIKRLTELREQLTLYNARAKVLETEMTAAQTLSDKVNADEPETADLTRRRAALENYIAVMERQKPEYEAALKLFLEKQEVLAEEKDPANLVGFYKFLIRLTSTLFDNHLMLTGVFKAQHPDVFSNEGQFVSVQTLRSAAYRADCQAIIDAFDKAAGYFRELETYIRALRAVPKLGHATALEAQKKYVLFEQADMTHYRSSVVCRGYQLLVLPELIVSSPGSADWVAVRKILTDLFYTSQSQYALEDQSLFSLEERTEILTDVRERYARADDALGIFQEEAGARLNRSAFNTVLSILVELDQRAEAMLDEQAKEQSQWLPAQPRPARTPSYTRKIVRTRKKGILVGIPRQNTREGDAEVVDVGDLSGASVRSTSPSPHLTVSFKQTAPDQWVEVQAPVVVPERPLSELKTEANTLVQGLNAQIRRVKGYAKRSRFPLELEEILDRYAQKLDRLVLEIKQAAPDETAVEHPKPGTVPMYIKRLENGAVLLRSQGVELLMSLPPTTATVNFLLEKQHVSVHKLEPRVALRGERQDFVQEYEIKNPAGNVLWYAHLHYKAADSPAQNVEAAHFKLAAQRYASQPAEDAKAKPGRAPTQVYYAPISQKLLTERFLTLDVQ</sequence>
<proteinExistence type="predicted"/>
<dbReference type="EMBL" id="OBKZ01000016">
    <property type="protein sequence ID" value="SOB52490.1"/>
    <property type="molecule type" value="Genomic_DNA"/>
</dbReference>
<reference evidence="2 3" key="1">
    <citation type="submission" date="2017-08" db="EMBL/GenBank/DDBJ databases">
        <authorList>
            <person name="Chaillou S."/>
        </authorList>
    </citation>
    <scope>NUCLEOTIDE SEQUENCE [LARGE SCALE GENOMIC DNA]</scope>
    <source>
        <strain evidence="2 3">MFPA15A1205</strain>
    </source>
</reference>
<evidence type="ECO:0000313" key="2">
    <source>
        <dbReference type="EMBL" id="SOB52490.1"/>
    </source>
</evidence>